<dbReference type="Proteomes" id="UP000554482">
    <property type="component" value="Unassembled WGS sequence"/>
</dbReference>
<keyword evidence="2" id="KW-1185">Reference proteome</keyword>
<gene>
    <name evidence="1" type="ORF">FRX31_011173</name>
</gene>
<organism evidence="1 2">
    <name type="scientific">Thalictrum thalictroides</name>
    <name type="common">Rue-anemone</name>
    <name type="synonym">Anemone thalictroides</name>
    <dbReference type="NCBI Taxonomy" id="46969"/>
    <lineage>
        <taxon>Eukaryota</taxon>
        <taxon>Viridiplantae</taxon>
        <taxon>Streptophyta</taxon>
        <taxon>Embryophyta</taxon>
        <taxon>Tracheophyta</taxon>
        <taxon>Spermatophyta</taxon>
        <taxon>Magnoliopsida</taxon>
        <taxon>Ranunculales</taxon>
        <taxon>Ranunculaceae</taxon>
        <taxon>Thalictroideae</taxon>
        <taxon>Thalictrum</taxon>
    </lineage>
</organism>
<sequence length="60" mass="6825">MELNNSSAGVLHFIQKPTATHNGKEMTKSKTTCKAQCFPKLNQERKKIGTSISRIKYRPF</sequence>
<name>A0A7J6WPD6_THATH</name>
<evidence type="ECO:0000313" key="1">
    <source>
        <dbReference type="EMBL" id="KAF5199239.1"/>
    </source>
</evidence>
<evidence type="ECO:0000313" key="2">
    <source>
        <dbReference type="Proteomes" id="UP000554482"/>
    </source>
</evidence>
<comment type="caution">
    <text evidence="1">The sequence shown here is derived from an EMBL/GenBank/DDBJ whole genome shotgun (WGS) entry which is preliminary data.</text>
</comment>
<proteinExistence type="predicted"/>
<reference evidence="1 2" key="1">
    <citation type="submission" date="2020-06" db="EMBL/GenBank/DDBJ databases">
        <title>Transcriptomic and genomic resources for Thalictrum thalictroides and T. hernandezii: Facilitating candidate gene discovery in an emerging model plant lineage.</title>
        <authorList>
            <person name="Arias T."/>
            <person name="Riano-Pachon D.M."/>
            <person name="Di Stilio V.S."/>
        </authorList>
    </citation>
    <scope>NUCLEOTIDE SEQUENCE [LARGE SCALE GENOMIC DNA]</scope>
    <source>
        <strain evidence="2">cv. WT478/WT964</strain>
        <tissue evidence="1">Leaves</tissue>
    </source>
</reference>
<protein>
    <submittedName>
        <fullName evidence="1">Uncharacterized protein</fullName>
    </submittedName>
</protein>
<accession>A0A7J6WPD6</accession>
<dbReference type="EMBL" id="JABWDY010012279">
    <property type="protein sequence ID" value="KAF5199239.1"/>
    <property type="molecule type" value="Genomic_DNA"/>
</dbReference>
<dbReference type="AlphaFoldDB" id="A0A7J6WPD6"/>